<dbReference type="AlphaFoldDB" id="A0A225UNE1"/>
<dbReference type="CDD" id="cd01650">
    <property type="entry name" value="RT_nLTR_like"/>
    <property type="match status" value="1"/>
</dbReference>
<dbReference type="InterPro" id="IPR000477">
    <property type="entry name" value="RT_dom"/>
</dbReference>
<name>A0A225UNE1_9STRA</name>
<protein>
    <recommendedName>
        <fullName evidence="1">Reverse transcriptase domain-containing protein</fullName>
    </recommendedName>
</protein>
<evidence type="ECO:0000313" key="2">
    <source>
        <dbReference type="EMBL" id="OWY94612.1"/>
    </source>
</evidence>
<gene>
    <name evidence="2" type="ORF">PHMEG_00035606</name>
</gene>
<comment type="caution">
    <text evidence="2">The sequence shown here is derived from an EMBL/GenBank/DDBJ whole genome shotgun (WGS) entry which is preliminary data.</text>
</comment>
<dbReference type="Pfam" id="PF00078">
    <property type="entry name" value="RVT_1"/>
    <property type="match status" value="1"/>
</dbReference>
<sequence length="565" mass="63688">MTAVQRATPANQRAIRKARRRVGRMRASMAKQKIRQAFAKDETKCVERILKGAATETAGEEHPDVCPIGREELFRYFTGTSTAPAPFDYEDPRGQEFRAAMDNFQPATAETDAFEDELTVDDVEDQLSSAAKDSSPGHDGISYAIYRRFAPQLVPLLHTAFQFCWLHRRVPALWKVGIVRLIHKKGDTMQPANWRPICLQPTIYKLYSGLLARRLSRWLERNERLPMAQKGFRAFNGCHEHNFTATTLLDQTRRLHRRLYQVWYDLRNAFGSMPQQLMWRALHHLGVESNFIARCQDIYAESAFVVGNAADGPTDPVRQEVGVYQGCPLSPLLFISALVPLVRRLEQLDGVGVPLAEGVRPCTTAYADDLKVFSDSAAGIRKCHGVVARFLEWTGLRANPAKCASLAVTTNARGNPTRDDSVRLEIHGDAITALSLQDSYRYLGVGDGFDHVRHRLQLEPKIQQIKREAVALMQSGLATWQVVKALKTYVYPKVEYALRHLRPLQSQLQGFDRAVVRGLRHLLRLPQSTTTEFLYTPSSGGGLGLQSLVEMHQALQVAHAWQMLH</sequence>
<dbReference type="PANTHER" id="PTHR35450">
    <property type="entry name" value="REVERSE TRANSCRIPTASE DOMAIN-CONTAINING PROTEIN"/>
    <property type="match status" value="1"/>
</dbReference>
<evidence type="ECO:0000313" key="3">
    <source>
        <dbReference type="Proteomes" id="UP000198211"/>
    </source>
</evidence>
<dbReference type="Proteomes" id="UP000198211">
    <property type="component" value="Unassembled WGS sequence"/>
</dbReference>
<dbReference type="SUPFAM" id="SSF56672">
    <property type="entry name" value="DNA/RNA polymerases"/>
    <property type="match status" value="1"/>
</dbReference>
<dbReference type="STRING" id="4795.A0A225UNE1"/>
<dbReference type="EMBL" id="NBNE01014093">
    <property type="protein sequence ID" value="OWY94612.1"/>
    <property type="molecule type" value="Genomic_DNA"/>
</dbReference>
<reference evidence="3" key="1">
    <citation type="submission" date="2017-03" db="EMBL/GenBank/DDBJ databases">
        <title>Phytopthora megakarya and P. palmivora, two closely related causual agents of cacao black pod achieved similar genome size and gene model numbers by different mechanisms.</title>
        <authorList>
            <person name="Ali S."/>
            <person name="Shao J."/>
            <person name="Larry D.J."/>
            <person name="Kronmiller B."/>
            <person name="Shen D."/>
            <person name="Strem M.D."/>
            <person name="Melnick R.L."/>
            <person name="Guiltinan M.J."/>
            <person name="Tyler B.M."/>
            <person name="Meinhardt L.W."/>
            <person name="Bailey B.A."/>
        </authorList>
    </citation>
    <scope>NUCLEOTIDE SEQUENCE [LARGE SCALE GENOMIC DNA]</scope>
    <source>
        <strain evidence="3">zdho120</strain>
    </source>
</reference>
<feature type="non-terminal residue" evidence="2">
    <location>
        <position position="565"/>
    </location>
</feature>
<dbReference type="InterPro" id="IPR043502">
    <property type="entry name" value="DNA/RNA_pol_sf"/>
</dbReference>
<dbReference type="PANTHER" id="PTHR35450:SF2">
    <property type="entry name" value="REVERSE TRANSCRIPTASE DOMAIN-CONTAINING PROTEIN"/>
    <property type="match status" value="1"/>
</dbReference>
<evidence type="ECO:0000259" key="1">
    <source>
        <dbReference type="PROSITE" id="PS50878"/>
    </source>
</evidence>
<dbReference type="OrthoDB" id="162716at2759"/>
<proteinExistence type="predicted"/>
<dbReference type="PROSITE" id="PS50878">
    <property type="entry name" value="RT_POL"/>
    <property type="match status" value="1"/>
</dbReference>
<keyword evidence="3" id="KW-1185">Reference proteome</keyword>
<organism evidence="2 3">
    <name type="scientific">Phytophthora megakarya</name>
    <dbReference type="NCBI Taxonomy" id="4795"/>
    <lineage>
        <taxon>Eukaryota</taxon>
        <taxon>Sar</taxon>
        <taxon>Stramenopiles</taxon>
        <taxon>Oomycota</taxon>
        <taxon>Peronosporomycetes</taxon>
        <taxon>Peronosporales</taxon>
        <taxon>Peronosporaceae</taxon>
        <taxon>Phytophthora</taxon>
    </lineage>
</organism>
<accession>A0A225UNE1</accession>
<feature type="domain" description="Reverse transcriptase" evidence="1">
    <location>
        <begin position="163"/>
        <end position="447"/>
    </location>
</feature>